<dbReference type="STRING" id="1802438.A2571_02505"/>
<dbReference type="NCBIfam" id="TIGR00247">
    <property type="entry name" value="endolytic transglycosylase MltG"/>
    <property type="match status" value="1"/>
</dbReference>
<dbReference type="PANTHER" id="PTHR30518:SF2">
    <property type="entry name" value="ENDOLYTIC MUREIN TRANSGLYCOSYLASE"/>
    <property type="match status" value="1"/>
</dbReference>
<dbReference type="GO" id="GO:0071555">
    <property type="term" value="P:cell wall organization"/>
    <property type="evidence" value="ECO:0007669"/>
    <property type="project" value="UniProtKB-KW"/>
</dbReference>
<accession>A0A1G2QDG9</accession>
<dbReference type="AlphaFoldDB" id="A0A1G2QDG9"/>
<name>A0A1G2QDG9_9BACT</name>
<evidence type="ECO:0000256" key="1">
    <source>
        <dbReference type="ARBA" id="ARBA00022475"/>
    </source>
</evidence>
<evidence type="ECO:0000256" key="6">
    <source>
        <dbReference type="ARBA" id="ARBA00023316"/>
    </source>
</evidence>
<evidence type="ECO:0000313" key="9">
    <source>
        <dbReference type="Proteomes" id="UP000177043"/>
    </source>
</evidence>
<comment type="function">
    <text evidence="7">Functions as a peptidoglycan terminase that cleaves nascent peptidoglycan strands endolytically to terminate their elongation.</text>
</comment>
<feature type="transmembrane region" description="Helical" evidence="7">
    <location>
        <begin position="38"/>
        <end position="57"/>
    </location>
</feature>
<reference evidence="8 9" key="1">
    <citation type="journal article" date="2016" name="Nat. Commun.">
        <title>Thousands of microbial genomes shed light on interconnected biogeochemical processes in an aquifer system.</title>
        <authorList>
            <person name="Anantharaman K."/>
            <person name="Brown C.T."/>
            <person name="Hug L.A."/>
            <person name="Sharon I."/>
            <person name="Castelle C.J."/>
            <person name="Probst A.J."/>
            <person name="Thomas B.C."/>
            <person name="Singh A."/>
            <person name="Wilkins M.J."/>
            <person name="Karaoz U."/>
            <person name="Brodie E.L."/>
            <person name="Williams K.H."/>
            <person name="Hubbard S.S."/>
            <person name="Banfield J.F."/>
        </authorList>
    </citation>
    <scope>NUCLEOTIDE SEQUENCE [LARGE SCALE GENOMIC DNA]</scope>
</reference>
<dbReference type="EC" id="4.2.2.29" evidence="7"/>
<evidence type="ECO:0000256" key="5">
    <source>
        <dbReference type="ARBA" id="ARBA00023239"/>
    </source>
</evidence>
<keyword evidence="1 7" id="KW-1003">Cell membrane</keyword>
<dbReference type="Gene3D" id="3.30.1490.480">
    <property type="entry name" value="Endolytic murein transglycosylase"/>
    <property type="match status" value="1"/>
</dbReference>
<protein>
    <recommendedName>
        <fullName evidence="7">Endolytic murein transglycosylase</fullName>
        <ecNumber evidence="7">4.2.2.29</ecNumber>
    </recommendedName>
    <alternativeName>
        <fullName evidence="7">Peptidoglycan lytic transglycosylase</fullName>
    </alternativeName>
    <alternativeName>
        <fullName evidence="7">Peptidoglycan polymerization terminase</fullName>
    </alternativeName>
</protein>
<dbReference type="EMBL" id="MHTJ01000003">
    <property type="protein sequence ID" value="OHA58616.1"/>
    <property type="molecule type" value="Genomic_DNA"/>
</dbReference>
<sequence>MEPSSNNIPTQEATNFLASLDRRSGFLFSKKIPAHRNIVITLIVILIVLVFSVYITFLHAPKDFPVKEFIEIKEGLSVADAASILKDKRVIKSEVGMKALYKLGIASDGKIIAGEYFFESKLPLWTVVRRVSTGNLGVEYIRVTIPEGLTLVQMGKVLEKKLPSFNRSRYTLLTHGLEGLLFPDTYFFAPTATEDDVVEEMRQNFEDKIDPLRGDIGISGRSLEEVITMASIIEKEGITSDSRRIISGILWKRIETGMKLQVDAVFPYIFGKNTFDLTRKDLQFDSPYNTYRYEGLPPGPIASPSIDSIEAALYPEITPYWFYLSDMRSQMHYARTYEEHLKYRNQYLR</sequence>
<keyword evidence="4 7" id="KW-0472">Membrane</keyword>
<comment type="catalytic activity">
    <reaction evidence="7">
        <text>a peptidoglycan chain = a peptidoglycan chain with N-acetyl-1,6-anhydromuramyl-[peptide] at the reducing end + a peptidoglycan chain with N-acetylglucosamine at the non-reducing end.</text>
        <dbReference type="EC" id="4.2.2.29"/>
    </reaction>
</comment>
<feature type="site" description="Important for catalytic activity" evidence="7">
    <location>
        <position position="236"/>
    </location>
</feature>
<evidence type="ECO:0000256" key="7">
    <source>
        <dbReference type="HAMAP-Rule" id="MF_02065"/>
    </source>
</evidence>
<proteinExistence type="inferred from homology"/>
<dbReference type="Proteomes" id="UP000177043">
    <property type="component" value="Unassembled WGS sequence"/>
</dbReference>
<comment type="caution">
    <text evidence="8">The sequence shown here is derived from an EMBL/GenBank/DDBJ whole genome shotgun (WGS) entry which is preliminary data.</text>
</comment>
<organism evidence="8 9">
    <name type="scientific">Candidatus Vogelbacteria bacterium RIFOXYD1_FULL_44_32</name>
    <dbReference type="NCBI Taxonomy" id="1802438"/>
    <lineage>
        <taxon>Bacteria</taxon>
        <taxon>Candidatus Vogeliibacteriota</taxon>
    </lineage>
</organism>
<keyword evidence="2 7" id="KW-0812">Transmembrane</keyword>
<dbReference type="HAMAP" id="MF_02065">
    <property type="entry name" value="MltG"/>
    <property type="match status" value="1"/>
</dbReference>
<evidence type="ECO:0000256" key="3">
    <source>
        <dbReference type="ARBA" id="ARBA00022989"/>
    </source>
</evidence>
<dbReference type="PANTHER" id="PTHR30518">
    <property type="entry name" value="ENDOLYTIC MUREIN TRANSGLYCOSYLASE"/>
    <property type="match status" value="1"/>
</dbReference>
<gene>
    <name evidence="7" type="primary">mltG</name>
    <name evidence="8" type="ORF">A2571_02505</name>
</gene>
<dbReference type="Pfam" id="PF02618">
    <property type="entry name" value="YceG"/>
    <property type="match status" value="1"/>
</dbReference>
<dbReference type="GO" id="GO:0008932">
    <property type="term" value="F:lytic endotransglycosylase activity"/>
    <property type="evidence" value="ECO:0007669"/>
    <property type="project" value="UniProtKB-UniRule"/>
</dbReference>
<evidence type="ECO:0000256" key="2">
    <source>
        <dbReference type="ARBA" id="ARBA00022692"/>
    </source>
</evidence>
<dbReference type="GO" id="GO:0009252">
    <property type="term" value="P:peptidoglycan biosynthetic process"/>
    <property type="evidence" value="ECO:0007669"/>
    <property type="project" value="UniProtKB-UniRule"/>
</dbReference>
<evidence type="ECO:0000256" key="4">
    <source>
        <dbReference type="ARBA" id="ARBA00023136"/>
    </source>
</evidence>
<dbReference type="InterPro" id="IPR003770">
    <property type="entry name" value="MLTG-like"/>
</dbReference>
<comment type="similarity">
    <text evidence="7">Belongs to the transglycosylase MltG family.</text>
</comment>
<dbReference type="GO" id="GO:0005886">
    <property type="term" value="C:plasma membrane"/>
    <property type="evidence" value="ECO:0007669"/>
    <property type="project" value="UniProtKB-SubCell"/>
</dbReference>
<evidence type="ECO:0000313" key="8">
    <source>
        <dbReference type="EMBL" id="OHA58616.1"/>
    </source>
</evidence>
<comment type="subcellular location">
    <subcellularLocation>
        <location evidence="7">Cell membrane</location>
        <topology evidence="7">Single-pass membrane protein</topology>
    </subcellularLocation>
</comment>
<keyword evidence="5 7" id="KW-0456">Lyase</keyword>
<keyword evidence="3 7" id="KW-1133">Transmembrane helix</keyword>
<keyword evidence="6 7" id="KW-0961">Cell wall biogenesis/degradation</keyword>